<dbReference type="VEuPathDB" id="AmoebaDB:EHI5A_083560"/>
<accession>A0A5K1UBX9</accession>
<evidence type="ECO:0000313" key="10">
    <source>
        <dbReference type="Proteomes" id="UP000078387"/>
    </source>
</evidence>
<dbReference type="Proteomes" id="UP000078387">
    <property type="component" value="Unassembled WGS sequence"/>
</dbReference>
<reference evidence="9 10" key="1">
    <citation type="submission" date="2016-05" db="EMBL/GenBank/DDBJ databases">
        <title>First whole genome sequencing of Entamoeba histolytica HM1:IMSS-clone-6.</title>
        <authorList>
            <person name="Mukherjee Avik.K."/>
            <person name="Izumyama S."/>
            <person name="Nakada-Tsukui K."/>
            <person name="Nozaki T."/>
        </authorList>
    </citation>
    <scope>NUCLEOTIDE SEQUENCE [LARGE SCALE GENOMIC DNA]</scope>
    <source>
        <strain evidence="9 10">HM1:IMSS clone 6</strain>
    </source>
</reference>
<evidence type="ECO:0000256" key="2">
    <source>
        <dbReference type="ARBA" id="ARBA00009085"/>
    </source>
</evidence>
<dbReference type="GO" id="GO:0004843">
    <property type="term" value="F:cysteine-type deubiquitinase activity"/>
    <property type="evidence" value="ECO:0007669"/>
    <property type="project" value="UniProtKB-UniRule"/>
</dbReference>
<dbReference type="Pfam" id="PF00443">
    <property type="entry name" value="UCH"/>
    <property type="match status" value="1"/>
</dbReference>
<evidence type="ECO:0000256" key="4">
    <source>
        <dbReference type="ARBA" id="ARBA00022786"/>
    </source>
</evidence>
<evidence type="ECO:0000256" key="1">
    <source>
        <dbReference type="ARBA" id="ARBA00000707"/>
    </source>
</evidence>
<dbReference type="Gene3D" id="3.90.70.10">
    <property type="entry name" value="Cysteine proteinases"/>
    <property type="match status" value="2"/>
</dbReference>
<keyword evidence="3 7" id="KW-0645">Protease</keyword>
<dbReference type="VEuPathDB" id="AmoebaDB:EHI_189430"/>
<evidence type="ECO:0000256" key="3">
    <source>
        <dbReference type="ARBA" id="ARBA00022670"/>
    </source>
</evidence>
<dbReference type="PROSITE" id="PS50235">
    <property type="entry name" value="USP_3"/>
    <property type="match status" value="1"/>
</dbReference>
<dbReference type="InterPro" id="IPR050185">
    <property type="entry name" value="Ub_carboxyl-term_hydrolase"/>
</dbReference>
<dbReference type="InterPro" id="IPR001394">
    <property type="entry name" value="Peptidase_C19_UCH"/>
</dbReference>
<keyword evidence="6 7" id="KW-0788">Thiol protease</keyword>
<comment type="catalytic activity">
    <reaction evidence="1 7">
        <text>Thiol-dependent hydrolysis of ester, thioester, amide, peptide and isopeptide bonds formed by the C-terminal Gly of ubiquitin (a 76-residue protein attached to proteins as an intracellular targeting signal).</text>
        <dbReference type="EC" id="3.4.19.12"/>
    </reaction>
</comment>
<evidence type="ECO:0000259" key="8">
    <source>
        <dbReference type="PROSITE" id="PS50235"/>
    </source>
</evidence>
<evidence type="ECO:0000313" key="9">
    <source>
        <dbReference type="EMBL" id="GAT96332.1"/>
    </source>
</evidence>
<proteinExistence type="inferred from homology"/>
<dbReference type="EMBL" id="BDEQ01000001">
    <property type="protein sequence ID" value="GAT96332.1"/>
    <property type="molecule type" value="Genomic_DNA"/>
</dbReference>
<dbReference type="CDD" id="cd02674">
    <property type="entry name" value="Peptidase_C19R"/>
    <property type="match status" value="1"/>
</dbReference>
<feature type="domain" description="USP" evidence="8">
    <location>
        <begin position="25"/>
        <end position="641"/>
    </location>
</feature>
<dbReference type="InterPro" id="IPR018200">
    <property type="entry name" value="USP_CS"/>
</dbReference>
<comment type="caution">
    <text evidence="9">The sequence shown here is derived from an EMBL/GenBank/DDBJ whole genome shotgun (WGS) entry which is preliminary data.</text>
</comment>
<dbReference type="SUPFAM" id="SSF54001">
    <property type="entry name" value="Cysteine proteinases"/>
    <property type="match status" value="1"/>
</dbReference>
<dbReference type="InterPro" id="IPR038765">
    <property type="entry name" value="Papain-like_cys_pep_sf"/>
</dbReference>
<dbReference type="VEuPathDB" id="AmoebaDB:EHI8A_059190"/>
<dbReference type="PANTHER" id="PTHR21646">
    <property type="entry name" value="UBIQUITIN CARBOXYL-TERMINAL HYDROLASE"/>
    <property type="match status" value="1"/>
</dbReference>
<dbReference type="GO" id="GO:0016579">
    <property type="term" value="P:protein deubiquitination"/>
    <property type="evidence" value="ECO:0007669"/>
    <property type="project" value="InterPro"/>
</dbReference>
<evidence type="ECO:0000256" key="5">
    <source>
        <dbReference type="ARBA" id="ARBA00022801"/>
    </source>
</evidence>
<sequence>MSFIYRFFTRQNHKKTTKKLPNGVCGLYNLGNTCYMNCILQSIAHSKLFQNFCLTQDSLIRKDIAPGNETQYHNKISIALIALIQAMFCGDYAICTPRGIKEIMGEKNIMFKGNNQNDASEFFLFLLDELDKEMRGTQSGIPISLPKDDLPILPIKINDHQVGIPEIAKTKIPTKPLVLEIPEKIAPNEKTEIHEGSPLIKRDEFVTIKLEEDNPLVRSVTIQETPDSEENNERNEINEQKHEMSKEMVLTLSKNSENFLKIKDNITNDGYLQKENRIKISMGCSAFEKYVRNNQSVISELFFGMLLKRTLCDCGNYSDNHNPFATLPIDIPLPKEVDGYFPVVFIGKEGLPKLFYIWTEIRPNMKELKERIEAKVQKKINGIWCECGKIIPVDFENVPQALDLRGARKLLAFEKIERPKLIYIQVNVRGELRRQLIPILVEKDKLKERLSVFGVEKPFNEEKVKKGWLLTFKGEEEDIEKFGRMEREEGPSQNILNPNGISLEWCLNDFFKENILGKGNEWKCSQCGKKVNARQKCIIEYPPNVLVIQLKRFRYTEHLSVVKDNSLVYFPLEIDLHQFGMVGKYRLNSVVNHRGTLNGGHYYSYCRCGSDWFVFNDDTVTRLNTNHVVTNNAFMLFYERID</sequence>
<comment type="similarity">
    <text evidence="2 7">Belongs to the peptidase C19 family.</text>
</comment>
<keyword evidence="5 7" id="KW-0378">Hydrolase</keyword>
<dbReference type="VEuPathDB" id="AmoebaDB:KM1_078130"/>
<dbReference type="AlphaFoldDB" id="A0A5K1UBX9"/>
<evidence type="ECO:0000256" key="6">
    <source>
        <dbReference type="ARBA" id="ARBA00022807"/>
    </source>
</evidence>
<dbReference type="InterPro" id="IPR028889">
    <property type="entry name" value="USP"/>
</dbReference>
<evidence type="ECO:0000256" key="7">
    <source>
        <dbReference type="RuleBase" id="RU366025"/>
    </source>
</evidence>
<dbReference type="PROSITE" id="PS00973">
    <property type="entry name" value="USP_2"/>
    <property type="match status" value="1"/>
</dbReference>
<gene>
    <name evidence="9" type="ORF">CL6EHI_189430</name>
</gene>
<protein>
    <recommendedName>
        <fullName evidence="7">Ubiquitin carboxyl-terminal hydrolase</fullName>
        <ecNumber evidence="7">3.4.19.12</ecNumber>
    </recommendedName>
</protein>
<dbReference type="GO" id="GO:0006508">
    <property type="term" value="P:proteolysis"/>
    <property type="evidence" value="ECO:0007669"/>
    <property type="project" value="UniProtKB-KW"/>
</dbReference>
<keyword evidence="4 7" id="KW-0833">Ubl conjugation pathway</keyword>
<dbReference type="FunFam" id="3.90.70.10:FF:000279">
    <property type="entry name" value="Ubiquitin carboxyl-terminal hydrolase domain containing protein"/>
    <property type="match status" value="1"/>
</dbReference>
<dbReference type="PROSITE" id="PS00972">
    <property type="entry name" value="USP_1"/>
    <property type="match status" value="1"/>
</dbReference>
<dbReference type="PANTHER" id="PTHR21646:SF24">
    <property type="entry name" value="UBIQUITIN CARBOXYL-TERMINAL HYDROLASE"/>
    <property type="match status" value="1"/>
</dbReference>
<dbReference type="OMA" id="NECDKVS"/>
<name>A0A5K1UBX9_ENTHI</name>
<organism evidence="9 10">
    <name type="scientific">Entamoeba histolytica</name>
    <dbReference type="NCBI Taxonomy" id="5759"/>
    <lineage>
        <taxon>Eukaryota</taxon>
        <taxon>Amoebozoa</taxon>
        <taxon>Evosea</taxon>
        <taxon>Archamoebae</taxon>
        <taxon>Mastigamoebida</taxon>
        <taxon>Entamoebidae</taxon>
        <taxon>Entamoeba</taxon>
    </lineage>
</organism>
<dbReference type="VEuPathDB" id="AmoebaDB:EHI7A_057710"/>
<dbReference type="EC" id="3.4.19.12" evidence="7"/>